<gene>
    <name evidence="1" type="ORF">TSOC_000388</name>
</gene>
<dbReference type="Pfam" id="PF07224">
    <property type="entry name" value="Chlorophyllase"/>
    <property type="match status" value="1"/>
</dbReference>
<name>A0A2J8AJJ3_9CHLO</name>
<keyword evidence="2" id="KW-1185">Reference proteome</keyword>
<dbReference type="AlphaFoldDB" id="A0A2J8AJJ3"/>
<reference evidence="1 2" key="1">
    <citation type="journal article" date="2017" name="Mol. Biol. Evol.">
        <title>The 4-celled Tetrabaena socialis nuclear genome reveals the essential components for genetic control of cell number at the origin of multicellularity in the volvocine lineage.</title>
        <authorList>
            <person name="Featherston J."/>
            <person name="Arakaki Y."/>
            <person name="Hanschen E.R."/>
            <person name="Ferris P.J."/>
            <person name="Michod R.E."/>
            <person name="Olson B.J.S.C."/>
            <person name="Nozaki H."/>
            <person name="Durand P.M."/>
        </authorList>
    </citation>
    <scope>NUCLEOTIDE SEQUENCE [LARGE SCALE GENOMIC DNA]</scope>
    <source>
        <strain evidence="1 2">NIES-571</strain>
    </source>
</reference>
<sequence>MWGIRKSAVIRSAKPARRLSIPQAALGRRHFLIGSALAQLPIAAAKPGGDAASLWTLAFQYTPVVSGDAAAQEWRVTVPVSARLDTSLPTSGHGPPVVIFTAGFLTPSSAYGVYLDALLAAGFLVVSYDTSFETLGALVDDNDSCHLLQDVRRSLQERLGRAAAGPCFLAGHSRGAKVAVLAAAASALGEPEGLPPLAGLCLLDPANGAYEEQDPARYPSALDTLQNQPQLACVPMLVVGAGRGGDCVPRAKNFLGFFEACRGPCTMVTLQDAGHLQFLDAGSNSLQLLCATGRGVRNEDVARAGANLTVAFVGSVRALICSEHPTPVEGCQTSSGATSGSCGSTYLQALASSPLRYTLRVKELRGAA</sequence>
<comment type="caution">
    <text evidence="1">The sequence shown here is derived from an EMBL/GenBank/DDBJ whole genome shotgun (WGS) entry which is preliminary data.</text>
</comment>
<evidence type="ECO:0000313" key="2">
    <source>
        <dbReference type="Proteomes" id="UP000236333"/>
    </source>
</evidence>
<proteinExistence type="predicted"/>
<dbReference type="InterPro" id="IPR029058">
    <property type="entry name" value="AB_hydrolase_fold"/>
</dbReference>
<dbReference type="GO" id="GO:0047746">
    <property type="term" value="F:chlorophyllase activity"/>
    <property type="evidence" value="ECO:0007669"/>
    <property type="project" value="TreeGrafter"/>
</dbReference>
<dbReference type="Gene3D" id="3.40.50.1820">
    <property type="entry name" value="alpha/beta hydrolase"/>
    <property type="match status" value="1"/>
</dbReference>
<organism evidence="1 2">
    <name type="scientific">Tetrabaena socialis</name>
    <dbReference type="NCBI Taxonomy" id="47790"/>
    <lineage>
        <taxon>Eukaryota</taxon>
        <taxon>Viridiplantae</taxon>
        <taxon>Chlorophyta</taxon>
        <taxon>core chlorophytes</taxon>
        <taxon>Chlorophyceae</taxon>
        <taxon>CS clade</taxon>
        <taxon>Chlamydomonadales</taxon>
        <taxon>Tetrabaenaceae</taxon>
        <taxon>Tetrabaena</taxon>
    </lineage>
</organism>
<dbReference type="GO" id="GO:0015996">
    <property type="term" value="P:chlorophyll catabolic process"/>
    <property type="evidence" value="ECO:0007669"/>
    <property type="project" value="TreeGrafter"/>
</dbReference>
<dbReference type="EMBL" id="PGGS01000005">
    <property type="protein sequence ID" value="PNH12680.1"/>
    <property type="molecule type" value="Genomic_DNA"/>
</dbReference>
<dbReference type="PANTHER" id="PTHR33428:SF14">
    <property type="entry name" value="CARBOXYLESTERASE TYPE B DOMAIN-CONTAINING PROTEIN"/>
    <property type="match status" value="1"/>
</dbReference>
<dbReference type="SUPFAM" id="SSF53474">
    <property type="entry name" value="alpha/beta-Hydrolases"/>
    <property type="match status" value="1"/>
</dbReference>
<dbReference type="InterPro" id="IPR017395">
    <property type="entry name" value="Chlorophyllase-like"/>
</dbReference>
<protein>
    <submittedName>
        <fullName evidence="1">Chlorophyllase-2, chloroplastic</fullName>
    </submittedName>
</protein>
<dbReference type="PANTHER" id="PTHR33428">
    <property type="entry name" value="CHLOROPHYLLASE-2, CHLOROPLASTIC"/>
    <property type="match status" value="1"/>
</dbReference>
<dbReference type="Proteomes" id="UP000236333">
    <property type="component" value="Unassembled WGS sequence"/>
</dbReference>
<accession>A0A2J8AJJ3</accession>
<evidence type="ECO:0000313" key="1">
    <source>
        <dbReference type="EMBL" id="PNH12680.1"/>
    </source>
</evidence>
<dbReference type="OrthoDB" id="546981at2759"/>